<comment type="caution">
    <text evidence="1">The sequence shown here is derived from an EMBL/GenBank/DDBJ whole genome shotgun (WGS) entry which is preliminary data.</text>
</comment>
<sequence length="121" mass="14396">MVERKIYGPWKKKIIWNYADSVLTEGTKTKSALEGWHNHFSKSVGVSKPFFGKLFVDLKKLKDREDKIIRDINKRVSLPSKKVQYELKKDIMYNLIHRGYKKDKRLKYLKRVLNTMNFGFG</sequence>
<evidence type="ECO:0000313" key="2">
    <source>
        <dbReference type="Proteomes" id="UP001165960"/>
    </source>
</evidence>
<proteinExistence type="predicted"/>
<reference evidence="1" key="1">
    <citation type="submission" date="2022-04" db="EMBL/GenBank/DDBJ databases">
        <title>Genome of the entomopathogenic fungus Entomophthora muscae.</title>
        <authorList>
            <person name="Elya C."/>
            <person name="Lovett B.R."/>
            <person name="Lee E."/>
            <person name="Macias A.M."/>
            <person name="Hajek A.E."/>
            <person name="De Bivort B.L."/>
            <person name="Kasson M.T."/>
            <person name="De Fine Licht H.H."/>
            <person name="Stajich J.E."/>
        </authorList>
    </citation>
    <scope>NUCLEOTIDE SEQUENCE</scope>
    <source>
        <strain evidence="1">Berkeley</strain>
    </source>
</reference>
<name>A0ACC2S363_9FUNG</name>
<organism evidence="1 2">
    <name type="scientific">Entomophthora muscae</name>
    <dbReference type="NCBI Taxonomy" id="34485"/>
    <lineage>
        <taxon>Eukaryota</taxon>
        <taxon>Fungi</taxon>
        <taxon>Fungi incertae sedis</taxon>
        <taxon>Zoopagomycota</taxon>
        <taxon>Entomophthoromycotina</taxon>
        <taxon>Entomophthoromycetes</taxon>
        <taxon>Entomophthorales</taxon>
        <taxon>Entomophthoraceae</taxon>
        <taxon>Entomophthora</taxon>
    </lineage>
</organism>
<keyword evidence="2" id="KW-1185">Reference proteome</keyword>
<dbReference type="Proteomes" id="UP001165960">
    <property type="component" value="Unassembled WGS sequence"/>
</dbReference>
<evidence type="ECO:0000313" key="1">
    <source>
        <dbReference type="EMBL" id="KAJ9056743.1"/>
    </source>
</evidence>
<dbReference type="EMBL" id="QTSX02005880">
    <property type="protein sequence ID" value="KAJ9056743.1"/>
    <property type="molecule type" value="Genomic_DNA"/>
</dbReference>
<accession>A0ACC2S363</accession>
<gene>
    <name evidence="1" type="ORF">DSO57_1029851</name>
</gene>
<protein>
    <submittedName>
        <fullName evidence="1">Uncharacterized protein</fullName>
    </submittedName>
</protein>